<dbReference type="Pfam" id="PF07690">
    <property type="entry name" value="MFS_1"/>
    <property type="match status" value="1"/>
</dbReference>
<reference evidence="27 28" key="1">
    <citation type="submission" date="2015-11" db="EMBL/GenBank/DDBJ databases">
        <title>Description and complete genome sequence of a novel strain predominating in hypersaline microbial mats and representing a new family of the Bacteriodetes phylum.</title>
        <authorList>
            <person name="Spring S."/>
            <person name="Bunk B."/>
            <person name="Sproer C."/>
            <person name="Klenk H.-P."/>
        </authorList>
    </citation>
    <scope>NUCLEOTIDE SEQUENCE [LARGE SCALE GENOMIC DNA]</scope>
    <source>
        <strain evidence="27 28">L21-Spi-D4</strain>
    </source>
</reference>
<comment type="similarity">
    <text evidence="2">Belongs to the major facilitator superfamily.</text>
</comment>
<keyword evidence="3" id="KW-0813">Transport</keyword>
<evidence type="ECO:0000256" key="8">
    <source>
        <dbReference type="ARBA" id="ARBA00044876"/>
    </source>
</evidence>
<evidence type="ECO:0000256" key="11">
    <source>
        <dbReference type="ARBA" id="ARBA00044884"/>
    </source>
</evidence>
<evidence type="ECO:0000256" key="16">
    <source>
        <dbReference type="ARBA" id="ARBA00044900"/>
    </source>
</evidence>
<feature type="transmembrane region" description="Helical" evidence="25">
    <location>
        <begin position="198"/>
        <end position="219"/>
    </location>
</feature>
<evidence type="ECO:0000256" key="19">
    <source>
        <dbReference type="ARBA" id="ARBA00044919"/>
    </source>
</evidence>
<dbReference type="KEGG" id="blq:L21SP5_03218"/>
<dbReference type="Proteomes" id="UP000064893">
    <property type="component" value="Chromosome"/>
</dbReference>
<keyword evidence="28" id="KW-1185">Reference proteome</keyword>
<feature type="transmembrane region" description="Helical" evidence="25">
    <location>
        <begin position="252"/>
        <end position="271"/>
    </location>
</feature>
<comment type="catalytic activity">
    <reaction evidence="13">
        <text>L-alpha-aminoacyl-L-lysine(out) = L-alpha-aminoacyl-L-lysine(in)</text>
        <dbReference type="Rhea" id="RHEA:79383"/>
        <dbReference type="ChEBI" id="CHEBI:229966"/>
    </reaction>
</comment>
<feature type="domain" description="Major facilitator superfamily (MFS) profile" evidence="26">
    <location>
        <begin position="19"/>
        <end position="464"/>
    </location>
</feature>
<dbReference type="InterPro" id="IPR011701">
    <property type="entry name" value="MFS"/>
</dbReference>
<feature type="transmembrane region" description="Helical" evidence="25">
    <location>
        <begin position="165"/>
        <end position="186"/>
    </location>
</feature>
<keyword evidence="5 25" id="KW-1133">Transmembrane helix</keyword>
<comment type="catalytic activity">
    <reaction evidence="17">
        <text>L-arginyl-glycine(out) = L-arginyl-glycine(in)</text>
        <dbReference type="Rhea" id="RHEA:79391"/>
        <dbReference type="ChEBI" id="CHEBI:229955"/>
    </reaction>
</comment>
<dbReference type="GO" id="GO:0005765">
    <property type="term" value="C:lysosomal membrane"/>
    <property type="evidence" value="ECO:0007669"/>
    <property type="project" value="UniProtKB-SubCell"/>
</dbReference>
<organism evidence="27 28">
    <name type="scientific">Salinivirga cyanobacteriivorans</name>
    <dbReference type="NCBI Taxonomy" id="1307839"/>
    <lineage>
        <taxon>Bacteria</taxon>
        <taxon>Pseudomonadati</taxon>
        <taxon>Bacteroidota</taxon>
        <taxon>Bacteroidia</taxon>
        <taxon>Bacteroidales</taxon>
        <taxon>Salinivirgaceae</taxon>
        <taxon>Salinivirga</taxon>
    </lineage>
</organism>
<name>A0A0S2I3C9_9BACT</name>
<comment type="catalytic activity">
    <reaction evidence="15">
        <text>L-arginyl-L-alpha-amino acid(out) = L-arginyl-L-alpha-amino acid(in)</text>
        <dbReference type="Rhea" id="RHEA:79371"/>
        <dbReference type="ChEBI" id="CHEBI:84315"/>
    </reaction>
</comment>
<evidence type="ECO:0000256" key="3">
    <source>
        <dbReference type="ARBA" id="ARBA00022448"/>
    </source>
</evidence>
<feature type="transmembrane region" description="Helical" evidence="25">
    <location>
        <begin position="611"/>
        <end position="629"/>
    </location>
</feature>
<sequence length="647" mass="72756">MKEKIHKTMRDNPALRWGVLLLSSLVMFFNYYFYDALSPLKDLMQTNLGFSSSDYGAFMSAYSVPNVFLAMAVLGGIILDKLGIRITGTLFVFMMALGGVITAYGASDMYLAGGPGYALMNSFLTGYSPSLKMMYLGFFIFGLGAETSIVVLSKIVVKWFKGKELALALGLNLAIGRLGTALALFLSPYLIHPEWTNAIWFGVLLLWLGLLFYIIYIFLDLKIDKQVKEALPESEEDQFRWRDLLDLITNRTFIFITLLCVTFYSAVFPFVKYAPDLLMNKFGMERDIAGQISSILMFGTILLTPLFGWIADNKGKSATLMYLGSALLIISHLMFALTTITPLLPIFLLGVAFSLVPAAMWPAVTKIVGDNKLGTAYGFMFSVQNIGLWALPILVGVVLDASNPEFRIDLKDQQFKEIQHSGNFESTLNTKSSTFNNKDIKFKYVVYKDSLSGEIVYRSYYETKTGKDGNYSINLKNNEMVDFTNFDLLQIPEDARIFIDRVKSPTFGDNDTIRLLETSKFRLDENNQYIANLADSGKKPDKKNFDAIISIKDAEGRVIYSESQKLYVDKTGKTEIKFGFGELRSVNYDALNFKQEKYVAEIIEPLDYTNAMLMFSALGLLGILFAFLLKRDDKVSGYGLEQPNIQK</sequence>
<dbReference type="PANTHER" id="PTHR23512">
    <property type="entry name" value="MAJOR FACILITATOR SUPERFAMILY DOMAIN-CONTAINING PROTEIN 1"/>
    <property type="match status" value="1"/>
</dbReference>
<evidence type="ECO:0000256" key="22">
    <source>
        <dbReference type="ARBA" id="ARBA00045018"/>
    </source>
</evidence>
<comment type="catalytic activity">
    <reaction evidence="20">
        <text>L-lysyl-glycine(out) = L-lysyl-glycine(in)</text>
        <dbReference type="Rhea" id="RHEA:79407"/>
        <dbReference type="ChEBI" id="CHEBI:191202"/>
    </reaction>
</comment>
<dbReference type="Gene3D" id="1.20.1250.20">
    <property type="entry name" value="MFS general substrate transporter like domains"/>
    <property type="match status" value="2"/>
</dbReference>
<dbReference type="AlphaFoldDB" id="A0A0S2I3C9"/>
<evidence type="ECO:0000256" key="15">
    <source>
        <dbReference type="ARBA" id="ARBA00044899"/>
    </source>
</evidence>
<comment type="catalytic activity">
    <reaction evidence="12">
        <text>L-lysyl-L-alpha-amino acid(out) = L-lysyl-L-alpha-amino acid(in)</text>
        <dbReference type="Rhea" id="RHEA:79387"/>
        <dbReference type="ChEBI" id="CHEBI:229965"/>
    </reaction>
</comment>
<evidence type="ECO:0000259" key="26">
    <source>
        <dbReference type="PROSITE" id="PS50850"/>
    </source>
</evidence>
<comment type="function">
    <text evidence="23">Lysosomal dipeptide uniporter that selectively exports lysine, arginine or histidine-containing dipeptides with a net positive charge from the lysosome lumen into the cytosol. Could play a role in a specific type of protein O-glycosylation indirectly regulating macrophages migration and tissue invasion. Also essential for liver homeostasis.</text>
</comment>
<dbReference type="GO" id="GO:0022857">
    <property type="term" value="F:transmembrane transporter activity"/>
    <property type="evidence" value="ECO:0007669"/>
    <property type="project" value="InterPro"/>
</dbReference>
<dbReference type="OrthoDB" id="1090232at2"/>
<evidence type="ECO:0000256" key="12">
    <source>
        <dbReference type="ARBA" id="ARBA00044891"/>
    </source>
</evidence>
<dbReference type="InterPro" id="IPR020846">
    <property type="entry name" value="MFS_dom"/>
</dbReference>
<evidence type="ECO:0000256" key="21">
    <source>
        <dbReference type="ARBA" id="ARBA00044985"/>
    </source>
</evidence>
<comment type="catalytic activity">
    <reaction evidence="10">
        <text>L-alpha-aminoacyl-L-arginine(out) = L-alpha-aminoacyl-L-arginine(in)</text>
        <dbReference type="Rhea" id="RHEA:79367"/>
        <dbReference type="ChEBI" id="CHEBI:229968"/>
    </reaction>
</comment>
<accession>A0A0S2I3C9</accession>
<gene>
    <name evidence="27" type="ORF">L21SP5_03218</name>
</gene>
<comment type="catalytic activity">
    <reaction evidence="14">
        <text>L-aspartyl-L-lysine(out) = L-aspartyl-L-lysine(in)</text>
        <dbReference type="Rhea" id="RHEA:79411"/>
        <dbReference type="ChEBI" id="CHEBI:229953"/>
    </reaction>
</comment>
<dbReference type="RefSeq" id="WP_057954181.1">
    <property type="nucleotide sequence ID" value="NZ_CP013118.1"/>
</dbReference>
<evidence type="ECO:0000313" key="28">
    <source>
        <dbReference type="Proteomes" id="UP000064893"/>
    </source>
</evidence>
<feature type="transmembrane region" description="Helical" evidence="25">
    <location>
        <begin position="91"/>
        <end position="113"/>
    </location>
</feature>
<evidence type="ECO:0000256" key="1">
    <source>
        <dbReference type="ARBA" id="ARBA00004155"/>
    </source>
</evidence>
<evidence type="ECO:0000256" key="13">
    <source>
        <dbReference type="ARBA" id="ARBA00044893"/>
    </source>
</evidence>
<dbReference type="PANTHER" id="PTHR23512:SF3">
    <property type="entry name" value="MAJOR FACILITATOR SUPERFAMILY DOMAIN-CONTAINING PROTEIN 1"/>
    <property type="match status" value="1"/>
</dbReference>
<dbReference type="EMBL" id="CP013118">
    <property type="protein sequence ID" value="ALO16833.1"/>
    <property type="molecule type" value="Genomic_DNA"/>
</dbReference>
<evidence type="ECO:0000256" key="17">
    <source>
        <dbReference type="ARBA" id="ARBA00044903"/>
    </source>
</evidence>
<keyword evidence="7" id="KW-0458">Lysosome</keyword>
<evidence type="ECO:0000256" key="23">
    <source>
        <dbReference type="ARBA" id="ARBA00045709"/>
    </source>
</evidence>
<proteinExistence type="inferred from homology"/>
<dbReference type="InterPro" id="IPR052187">
    <property type="entry name" value="MFSD1"/>
</dbReference>
<dbReference type="InterPro" id="IPR036259">
    <property type="entry name" value="MFS_trans_sf"/>
</dbReference>
<comment type="catalytic activity">
    <reaction evidence="9">
        <text>L-histidyl-glycine(out) = L-histidyl-glycine(in)</text>
        <dbReference type="Rhea" id="RHEA:79395"/>
        <dbReference type="ChEBI" id="CHEBI:229957"/>
    </reaction>
</comment>
<feature type="transmembrane region" description="Helical" evidence="25">
    <location>
        <begin position="343"/>
        <end position="364"/>
    </location>
</feature>
<evidence type="ECO:0000256" key="14">
    <source>
        <dbReference type="ARBA" id="ARBA00044898"/>
    </source>
</evidence>
<protein>
    <recommendedName>
        <fullName evidence="21">Lysosomal dipeptide transporter MFSD1</fullName>
    </recommendedName>
    <alternativeName>
        <fullName evidence="22">Major facilitator superfamily domain-containing protein 1</fullName>
    </alternativeName>
</protein>
<dbReference type="SUPFAM" id="SSF103473">
    <property type="entry name" value="MFS general substrate transporter"/>
    <property type="match status" value="1"/>
</dbReference>
<feature type="transmembrane region" description="Helical" evidence="25">
    <location>
        <begin position="57"/>
        <end position="79"/>
    </location>
</feature>
<evidence type="ECO:0000256" key="7">
    <source>
        <dbReference type="ARBA" id="ARBA00023228"/>
    </source>
</evidence>
<evidence type="ECO:0000256" key="5">
    <source>
        <dbReference type="ARBA" id="ARBA00022989"/>
    </source>
</evidence>
<dbReference type="PROSITE" id="PS50850">
    <property type="entry name" value="MFS"/>
    <property type="match status" value="1"/>
</dbReference>
<evidence type="ECO:0000256" key="9">
    <source>
        <dbReference type="ARBA" id="ARBA00044878"/>
    </source>
</evidence>
<evidence type="ECO:0000256" key="25">
    <source>
        <dbReference type="SAM" id="Phobius"/>
    </source>
</evidence>
<evidence type="ECO:0000256" key="18">
    <source>
        <dbReference type="ARBA" id="ARBA00044912"/>
    </source>
</evidence>
<evidence type="ECO:0000256" key="20">
    <source>
        <dbReference type="ARBA" id="ARBA00044924"/>
    </source>
</evidence>
<evidence type="ECO:0000256" key="6">
    <source>
        <dbReference type="ARBA" id="ARBA00023136"/>
    </source>
</evidence>
<dbReference type="STRING" id="1307839.L21SP5_03218"/>
<comment type="subcellular location">
    <subcellularLocation>
        <location evidence="1">Lysosome membrane</location>
        <topology evidence="1">Multi-pass membrane protein</topology>
    </subcellularLocation>
</comment>
<feature type="transmembrane region" description="Helical" evidence="25">
    <location>
        <begin position="291"/>
        <end position="311"/>
    </location>
</feature>
<comment type="catalytic activity">
    <reaction evidence="16">
        <text>L-lysyl-L-lysine(out) = L-lysyl-L-lysine(in)</text>
        <dbReference type="Rhea" id="RHEA:79403"/>
        <dbReference type="ChEBI" id="CHEBI:229956"/>
    </reaction>
</comment>
<evidence type="ECO:0000256" key="24">
    <source>
        <dbReference type="ARBA" id="ARBA00046376"/>
    </source>
</evidence>
<feature type="transmembrane region" description="Helical" evidence="25">
    <location>
        <begin position="318"/>
        <end position="337"/>
    </location>
</feature>
<comment type="catalytic activity">
    <reaction evidence="18">
        <text>L-histidyl-L-alpha-amino acid(out) = L-histidyl-L-alpha-amino acid(in)</text>
        <dbReference type="Rhea" id="RHEA:79379"/>
        <dbReference type="ChEBI" id="CHEBI:229964"/>
    </reaction>
</comment>
<comment type="catalytic activity">
    <reaction evidence="11">
        <text>L-alpha-aminoacyl-L-histidine(out) = L-alpha-aminoacyl-L-histidine(in)</text>
        <dbReference type="Rhea" id="RHEA:79375"/>
        <dbReference type="ChEBI" id="CHEBI:229967"/>
    </reaction>
</comment>
<keyword evidence="4 25" id="KW-0812">Transmembrane</keyword>
<evidence type="ECO:0000313" key="27">
    <source>
        <dbReference type="EMBL" id="ALO16833.1"/>
    </source>
</evidence>
<keyword evidence="6 25" id="KW-0472">Membrane</keyword>
<comment type="catalytic activity">
    <reaction evidence="19">
        <text>L-alanyl-L-lysine(out) = L-alanyl-L-lysine(in)</text>
        <dbReference type="Rhea" id="RHEA:79415"/>
        <dbReference type="ChEBI" id="CHEBI:192470"/>
    </reaction>
</comment>
<feature type="transmembrane region" description="Helical" evidence="25">
    <location>
        <begin position="14"/>
        <end position="34"/>
    </location>
</feature>
<evidence type="ECO:0000256" key="4">
    <source>
        <dbReference type="ARBA" id="ARBA00022692"/>
    </source>
</evidence>
<comment type="subunit">
    <text evidence="24">Homodimer. Interacts with lysosomal protein GLMP (via lumenal domain); the interaction starts while both proteins are still in the endoplasmic reticulum and is required for stabilization of MFSD1 in lysosomes but has no direct effect on its targeting to lysosomes or transporter activity.</text>
</comment>
<feature type="transmembrane region" description="Helical" evidence="25">
    <location>
        <begin position="376"/>
        <end position="399"/>
    </location>
</feature>
<feature type="transmembrane region" description="Helical" evidence="25">
    <location>
        <begin position="133"/>
        <end position="153"/>
    </location>
</feature>
<comment type="catalytic activity">
    <reaction evidence="8">
        <text>L-lysyl-L-alanine(out) = L-lysyl-L-alanine(in)</text>
        <dbReference type="Rhea" id="RHEA:79399"/>
        <dbReference type="ChEBI" id="CHEBI:229954"/>
    </reaction>
</comment>
<evidence type="ECO:0000256" key="2">
    <source>
        <dbReference type="ARBA" id="ARBA00008335"/>
    </source>
</evidence>
<evidence type="ECO:0000256" key="10">
    <source>
        <dbReference type="ARBA" id="ARBA00044881"/>
    </source>
</evidence>